<evidence type="ECO:0000256" key="1">
    <source>
        <dbReference type="ARBA" id="ARBA00022679"/>
    </source>
</evidence>
<proteinExistence type="predicted"/>
<dbReference type="RefSeq" id="WP_155111237.1">
    <property type="nucleotide sequence ID" value="NZ_WMIB01000002.1"/>
</dbReference>
<keyword evidence="4" id="KW-0067">ATP-binding</keyword>
<evidence type="ECO:0000313" key="7">
    <source>
        <dbReference type="EMBL" id="MTH52698.1"/>
    </source>
</evidence>
<dbReference type="Pfam" id="PF04263">
    <property type="entry name" value="TPK_catalytic"/>
    <property type="match status" value="1"/>
</dbReference>
<accession>A0A7X2S2X1</accession>
<dbReference type="EC" id="2.7.6.2" evidence="5"/>
<sequence length="219" mass="24623">MKKIYIAAGGPERLLPDLEQENGEGINWVGVDRGVLYLSERSIPMVEAIGDFDSITAEEREALENRHLSLNMYPSEKDKTDTELALDWAISQNPELIRIYGATGGRLDHFFANIYLMMKQTESGIPIQIADQYNIISLLESGVHTIKEEEAFPYISFIPINGDAGQLTLEGFKYPLKNRHIPFGSTLCISNELIHHTGTVSFSSGILMMIRSRDETKMK</sequence>
<dbReference type="GO" id="GO:0005524">
    <property type="term" value="F:ATP binding"/>
    <property type="evidence" value="ECO:0007669"/>
    <property type="project" value="UniProtKB-KW"/>
</dbReference>
<name>A0A7X2S2X1_9BACI</name>
<protein>
    <recommendedName>
        <fullName evidence="5">Thiamine diphosphokinase</fullName>
        <ecNumber evidence="5">2.7.6.2</ecNumber>
    </recommendedName>
</protein>
<gene>
    <name evidence="7" type="ORF">GKZ89_04695</name>
</gene>
<keyword evidence="8" id="KW-1185">Reference proteome</keyword>
<evidence type="ECO:0000256" key="4">
    <source>
        <dbReference type="ARBA" id="ARBA00022840"/>
    </source>
</evidence>
<dbReference type="GO" id="GO:0006772">
    <property type="term" value="P:thiamine metabolic process"/>
    <property type="evidence" value="ECO:0007669"/>
    <property type="project" value="UniProtKB-UniRule"/>
</dbReference>
<dbReference type="InterPro" id="IPR006282">
    <property type="entry name" value="Thi_PPkinase"/>
</dbReference>
<dbReference type="InterPro" id="IPR007371">
    <property type="entry name" value="TPK_catalytic"/>
</dbReference>
<dbReference type="Pfam" id="PF04265">
    <property type="entry name" value="TPK_B1_binding"/>
    <property type="match status" value="1"/>
</dbReference>
<dbReference type="InterPro" id="IPR036371">
    <property type="entry name" value="TPK_B1-bd_sf"/>
</dbReference>
<evidence type="ECO:0000256" key="5">
    <source>
        <dbReference type="NCBIfam" id="TIGR01378"/>
    </source>
</evidence>
<reference evidence="7 8" key="1">
    <citation type="journal article" date="2017" name="Int. J. Syst. Evol. Microbiol.">
        <title>Bacillus mangrovi sp. nov., isolated from a sediment sample from a mangrove forest.</title>
        <authorList>
            <person name="Gupta V."/>
            <person name="Singh P.K."/>
            <person name="Korpole S."/>
            <person name="Tanuku N.R.S."/>
            <person name="Pinnaka A.K."/>
        </authorList>
    </citation>
    <scope>NUCLEOTIDE SEQUENCE [LARGE SCALE GENOMIC DNA]</scope>
    <source>
        <strain evidence="7 8">KCTC 33872</strain>
    </source>
</reference>
<evidence type="ECO:0000259" key="6">
    <source>
        <dbReference type="SMART" id="SM00983"/>
    </source>
</evidence>
<dbReference type="Gene3D" id="3.40.50.10240">
    <property type="entry name" value="Thiamin pyrophosphokinase, catalytic domain"/>
    <property type="match status" value="1"/>
</dbReference>
<organism evidence="7 8">
    <name type="scientific">Metabacillus mangrovi</name>
    <dbReference type="NCBI Taxonomy" id="1491830"/>
    <lineage>
        <taxon>Bacteria</taxon>
        <taxon>Bacillati</taxon>
        <taxon>Bacillota</taxon>
        <taxon>Bacilli</taxon>
        <taxon>Bacillales</taxon>
        <taxon>Bacillaceae</taxon>
        <taxon>Metabacillus</taxon>
    </lineage>
</organism>
<dbReference type="CDD" id="cd07995">
    <property type="entry name" value="TPK"/>
    <property type="match status" value="1"/>
</dbReference>
<dbReference type="GO" id="GO:0030975">
    <property type="term" value="F:thiamine binding"/>
    <property type="evidence" value="ECO:0007669"/>
    <property type="project" value="InterPro"/>
</dbReference>
<dbReference type="SUPFAM" id="SSF63999">
    <property type="entry name" value="Thiamin pyrophosphokinase, catalytic domain"/>
    <property type="match status" value="1"/>
</dbReference>
<evidence type="ECO:0000313" key="8">
    <source>
        <dbReference type="Proteomes" id="UP000434639"/>
    </source>
</evidence>
<dbReference type="GO" id="GO:0004788">
    <property type="term" value="F:thiamine diphosphokinase activity"/>
    <property type="evidence" value="ECO:0007669"/>
    <property type="project" value="UniProtKB-UniRule"/>
</dbReference>
<dbReference type="Proteomes" id="UP000434639">
    <property type="component" value="Unassembled WGS sequence"/>
</dbReference>
<evidence type="ECO:0000256" key="3">
    <source>
        <dbReference type="ARBA" id="ARBA00022777"/>
    </source>
</evidence>
<dbReference type="PANTHER" id="PTHR41299">
    <property type="entry name" value="THIAMINE PYROPHOSPHOKINASE"/>
    <property type="match status" value="1"/>
</dbReference>
<dbReference type="NCBIfam" id="TIGR01378">
    <property type="entry name" value="thi_PPkinase"/>
    <property type="match status" value="1"/>
</dbReference>
<dbReference type="SMART" id="SM00983">
    <property type="entry name" value="TPK_B1_binding"/>
    <property type="match status" value="1"/>
</dbReference>
<dbReference type="EMBL" id="WMIB01000002">
    <property type="protein sequence ID" value="MTH52698.1"/>
    <property type="molecule type" value="Genomic_DNA"/>
</dbReference>
<keyword evidence="1 7" id="KW-0808">Transferase</keyword>
<dbReference type="OrthoDB" id="9804377at2"/>
<feature type="domain" description="Thiamin pyrophosphokinase thiamin-binding" evidence="6">
    <location>
        <begin position="142"/>
        <end position="208"/>
    </location>
</feature>
<evidence type="ECO:0000256" key="2">
    <source>
        <dbReference type="ARBA" id="ARBA00022741"/>
    </source>
</evidence>
<dbReference type="GO" id="GO:0016301">
    <property type="term" value="F:kinase activity"/>
    <property type="evidence" value="ECO:0007669"/>
    <property type="project" value="UniProtKB-KW"/>
</dbReference>
<dbReference type="GO" id="GO:0009229">
    <property type="term" value="P:thiamine diphosphate biosynthetic process"/>
    <property type="evidence" value="ECO:0007669"/>
    <property type="project" value="InterPro"/>
</dbReference>
<dbReference type="InterPro" id="IPR036759">
    <property type="entry name" value="TPK_catalytic_sf"/>
</dbReference>
<dbReference type="PANTHER" id="PTHR41299:SF1">
    <property type="entry name" value="THIAMINE PYROPHOSPHOKINASE"/>
    <property type="match status" value="1"/>
</dbReference>
<comment type="caution">
    <text evidence="7">The sequence shown here is derived from an EMBL/GenBank/DDBJ whole genome shotgun (WGS) entry which is preliminary data.</text>
</comment>
<dbReference type="InterPro" id="IPR053149">
    <property type="entry name" value="TPK"/>
</dbReference>
<dbReference type="AlphaFoldDB" id="A0A7X2S2X1"/>
<keyword evidence="3 7" id="KW-0418">Kinase</keyword>
<keyword evidence="2" id="KW-0547">Nucleotide-binding</keyword>
<dbReference type="InterPro" id="IPR007373">
    <property type="entry name" value="Thiamin_PyroPKinase_B1-bd"/>
</dbReference>
<dbReference type="SUPFAM" id="SSF63862">
    <property type="entry name" value="Thiamin pyrophosphokinase, substrate-binding domain"/>
    <property type="match status" value="1"/>
</dbReference>